<evidence type="ECO:0000256" key="4">
    <source>
        <dbReference type="ARBA" id="ARBA00022989"/>
    </source>
</evidence>
<protein>
    <recommendedName>
        <fullName evidence="9">FAD-binding FR-type domain-containing protein</fullName>
    </recommendedName>
</protein>
<dbReference type="EMBL" id="BACD03000040">
    <property type="protein sequence ID" value="GAO51065.1"/>
    <property type="molecule type" value="Genomic_DNA"/>
</dbReference>
<proteinExistence type="predicted"/>
<keyword evidence="4 8" id="KW-1133">Transmembrane helix</keyword>
<dbReference type="Proteomes" id="UP000033140">
    <property type="component" value="Unassembled WGS sequence"/>
</dbReference>
<comment type="subcellular location">
    <subcellularLocation>
        <location evidence="1">Membrane</location>
        <topology evidence="1">Multi-pass membrane protein</topology>
    </subcellularLocation>
</comment>
<dbReference type="OrthoDB" id="167398at2759"/>
<dbReference type="Gene3D" id="2.40.30.10">
    <property type="entry name" value="Translation factors"/>
    <property type="match status" value="1"/>
</dbReference>
<name>A0A0E9NNR4_SAICN</name>
<evidence type="ECO:0000256" key="3">
    <source>
        <dbReference type="ARBA" id="ARBA00022982"/>
    </source>
</evidence>
<organism evidence="10 11">
    <name type="scientific">Saitoella complicata (strain BCRC 22490 / CBS 7301 / JCM 7358 / NBRC 10748 / NRRL Y-17804)</name>
    <dbReference type="NCBI Taxonomy" id="698492"/>
    <lineage>
        <taxon>Eukaryota</taxon>
        <taxon>Fungi</taxon>
        <taxon>Dikarya</taxon>
        <taxon>Ascomycota</taxon>
        <taxon>Taphrinomycotina</taxon>
        <taxon>Taphrinomycotina incertae sedis</taxon>
        <taxon>Saitoella</taxon>
    </lineage>
</organism>
<dbReference type="InterPro" id="IPR013121">
    <property type="entry name" value="Fe_red_NAD-bd_6"/>
</dbReference>
<evidence type="ECO:0000259" key="9">
    <source>
        <dbReference type="PROSITE" id="PS51384"/>
    </source>
</evidence>
<feature type="transmembrane region" description="Helical" evidence="8">
    <location>
        <begin position="92"/>
        <end position="113"/>
    </location>
</feature>
<dbReference type="GO" id="GO:0006811">
    <property type="term" value="P:monoatomic ion transport"/>
    <property type="evidence" value="ECO:0007669"/>
    <property type="project" value="UniProtKB-KW"/>
</dbReference>
<feature type="domain" description="FAD-binding FR-type" evidence="9">
    <location>
        <begin position="223"/>
        <end position="349"/>
    </location>
</feature>
<evidence type="ECO:0000313" key="11">
    <source>
        <dbReference type="Proteomes" id="UP000033140"/>
    </source>
</evidence>
<dbReference type="STRING" id="698492.A0A0E9NNR4"/>
<dbReference type="GO" id="GO:0016175">
    <property type="term" value="F:superoxide-generating NAD(P)H oxidase activity"/>
    <property type="evidence" value="ECO:0007669"/>
    <property type="project" value="TreeGrafter"/>
</dbReference>
<evidence type="ECO:0000256" key="2">
    <source>
        <dbReference type="ARBA" id="ARBA00022692"/>
    </source>
</evidence>
<evidence type="ECO:0000256" key="6">
    <source>
        <dbReference type="ARBA" id="ARBA00023065"/>
    </source>
</evidence>
<evidence type="ECO:0000256" key="1">
    <source>
        <dbReference type="ARBA" id="ARBA00004141"/>
    </source>
</evidence>
<dbReference type="InterPro" id="IPR013130">
    <property type="entry name" value="Fe3_Rdtase_TM_dom"/>
</dbReference>
<dbReference type="OMA" id="FTFAKEH"/>
<dbReference type="RefSeq" id="XP_019024631.1">
    <property type="nucleotide sequence ID" value="XM_019170155.1"/>
</dbReference>
<dbReference type="AlphaFoldDB" id="A0A0E9NNR4"/>
<dbReference type="FunFam" id="2.40.30.10:FF:000091">
    <property type="entry name" value="NADPH oxidase (NoxA), putative"/>
    <property type="match status" value="1"/>
</dbReference>
<reference evidence="10 11" key="2">
    <citation type="journal article" date="2014" name="J. Gen. Appl. Microbiol.">
        <title>The early diverging ascomycetous budding yeast Saitoella complicata has three histone deacetylases belonging to the Clr6, Hos2, and Rpd3 lineages.</title>
        <authorList>
            <person name="Nishida H."/>
            <person name="Matsumoto T."/>
            <person name="Kondo S."/>
            <person name="Hamamoto M."/>
            <person name="Yoshikawa H."/>
        </authorList>
    </citation>
    <scope>NUCLEOTIDE SEQUENCE [LARGE SCALE GENOMIC DNA]</scope>
    <source>
        <strain evidence="10 11">NRRL Y-17804</strain>
    </source>
</reference>
<reference evidence="10 11" key="3">
    <citation type="journal article" date="2015" name="Genome Announc.">
        <title>Draft Genome Sequence of the Archiascomycetous Yeast Saitoella complicata.</title>
        <authorList>
            <person name="Yamauchi K."/>
            <person name="Kondo S."/>
            <person name="Hamamoto M."/>
            <person name="Takahashi Y."/>
            <person name="Ogura Y."/>
            <person name="Hayashi T."/>
            <person name="Nishida H."/>
        </authorList>
    </citation>
    <scope>NUCLEOTIDE SEQUENCE [LARGE SCALE GENOMIC DNA]</scope>
    <source>
        <strain evidence="10 11">NRRL Y-17804</strain>
    </source>
</reference>
<dbReference type="InterPro" id="IPR000778">
    <property type="entry name" value="Cyt_b245_heavy_chain"/>
</dbReference>
<feature type="transmembrane region" description="Helical" evidence="8">
    <location>
        <begin position="12"/>
        <end position="30"/>
    </location>
</feature>
<dbReference type="SFLD" id="SFLDG01168">
    <property type="entry name" value="Ferric_reductase_subgroup_(FRE"/>
    <property type="match status" value="1"/>
</dbReference>
<dbReference type="PANTHER" id="PTHR11972">
    <property type="entry name" value="NADPH OXIDASE"/>
    <property type="match status" value="1"/>
</dbReference>
<comment type="caution">
    <text evidence="10">The sequence shown here is derived from an EMBL/GenBank/DDBJ whole genome shotgun (WGS) entry which is preliminary data.</text>
</comment>
<dbReference type="InterPro" id="IPR039261">
    <property type="entry name" value="FNR_nucleotide-bd"/>
</dbReference>
<accession>A0A0E9NNR4</accession>
<dbReference type="PROSITE" id="PS51384">
    <property type="entry name" value="FAD_FR"/>
    <property type="match status" value="1"/>
</dbReference>
<feature type="transmembrane region" description="Helical" evidence="8">
    <location>
        <begin position="133"/>
        <end position="151"/>
    </location>
</feature>
<dbReference type="InterPro" id="IPR013112">
    <property type="entry name" value="FAD-bd_8"/>
</dbReference>
<reference evidence="10 11" key="1">
    <citation type="journal article" date="2011" name="J. Gen. Appl. Microbiol.">
        <title>Draft genome sequencing of the enigmatic yeast Saitoella complicata.</title>
        <authorList>
            <person name="Nishida H."/>
            <person name="Hamamoto M."/>
            <person name="Sugiyama J."/>
        </authorList>
    </citation>
    <scope>NUCLEOTIDE SEQUENCE [LARGE SCALE GENOMIC DNA]</scope>
    <source>
        <strain evidence="10 11">NRRL Y-17804</strain>
    </source>
</reference>
<dbReference type="Pfam" id="PF08030">
    <property type="entry name" value="NAD_binding_6"/>
    <property type="match status" value="1"/>
</dbReference>
<dbReference type="SUPFAM" id="SSF63380">
    <property type="entry name" value="Riboflavin synthase domain-like"/>
    <property type="match status" value="1"/>
</dbReference>
<feature type="transmembrane region" description="Helical" evidence="8">
    <location>
        <begin position="163"/>
        <end position="182"/>
    </location>
</feature>
<dbReference type="Gene3D" id="3.40.50.80">
    <property type="entry name" value="Nucleotide-binding domain of ferredoxin-NADP reductase (FNR) module"/>
    <property type="match status" value="1"/>
</dbReference>
<keyword evidence="6" id="KW-0406">Ion transport</keyword>
<dbReference type="SFLD" id="SFLDS00052">
    <property type="entry name" value="Ferric_Reductase_Domain"/>
    <property type="match status" value="1"/>
</dbReference>
<dbReference type="GO" id="GO:0043020">
    <property type="term" value="C:NADPH oxidase complex"/>
    <property type="evidence" value="ECO:0007669"/>
    <property type="project" value="TreeGrafter"/>
</dbReference>
<dbReference type="GO" id="GO:0042554">
    <property type="term" value="P:superoxide anion generation"/>
    <property type="evidence" value="ECO:0007669"/>
    <property type="project" value="TreeGrafter"/>
</dbReference>
<dbReference type="SFLD" id="SFLDG01169">
    <property type="entry name" value="NADPH_oxidase_subgroup_(NOX)"/>
    <property type="match status" value="1"/>
</dbReference>
<dbReference type="PANTHER" id="PTHR11972:SF39">
    <property type="entry name" value="FAD-BINDING FR-TYPE DOMAIN-CONTAINING PROTEIN"/>
    <property type="match status" value="1"/>
</dbReference>
<keyword evidence="3" id="KW-0249">Electron transport</keyword>
<sequence>MKFTIRSILFYFFWYGSHIGLFAYGWWAQATNTRLAGLNTLKFSVWSSRGAGLCLAYDGALILLPVCRTLVRWVRPKAKWLPLDENLWFHRQVAYQIVVWAIVHTTAHYVNFYNVEKTQIRPVKAWQIHYTEAGGITGHVMLLCMVLMYTTAHHSIRKQCFEAFWYTHHLAFIFLLALYTHATGCFVRDTAQPFSPFAGKNFWNHCLGYEGWRFTLWGFGFYLLERLARVVRSRKPTNISKVVMHPQGVIELQFVKPSFNYTSGQWLFLNVPAVSKHQWHPFTITSAPADPYVSVHVRQVGDWTRSLGSLLGIDEKTLGISDGVEMALQNGRALPKIMVDGPFGAPAEDVETKEIAVLVGAGIGVTPWASVLKNIWHNRRLYMQGRRSKASPLRRIEFVWICRDIASFEWFQVLLSALERDLGEIEDLQLNIHIYLTQRLDTDTAANIMINSAGAQTDPLTRLRARTRFGRPNWSSIFLGMREGIERGTYLPGREGSLKTEVGVYFCGPGPLGKTLKEEAKKASSEEVVFPFWKEHF</sequence>
<keyword evidence="11" id="KW-1185">Reference proteome</keyword>
<dbReference type="Pfam" id="PF01794">
    <property type="entry name" value="Ferric_reduct"/>
    <property type="match status" value="1"/>
</dbReference>
<dbReference type="PRINTS" id="PR00466">
    <property type="entry name" value="GP91PHOX"/>
</dbReference>
<gene>
    <name evidence="10" type="ORF">G7K_5177-t1</name>
</gene>
<dbReference type="GO" id="GO:0006952">
    <property type="term" value="P:defense response"/>
    <property type="evidence" value="ECO:0007669"/>
    <property type="project" value="TreeGrafter"/>
</dbReference>
<dbReference type="CDD" id="cd06186">
    <property type="entry name" value="NOX_Duox_like_FAD_NADP"/>
    <property type="match status" value="1"/>
</dbReference>
<keyword evidence="6" id="KW-0813">Transport</keyword>
<dbReference type="InterPro" id="IPR050369">
    <property type="entry name" value="RBOH/FRE"/>
</dbReference>
<dbReference type="SUPFAM" id="SSF52343">
    <property type="entry name" value="Ferredoxin reductase-like, C-terminal NADP-linked domain"/>
    <property type="match status" value="1"/>
</dbReference>
<evidence type="ECO:0000256" key="7">
    <source>
        <dbReference type="ARBA" id="ARBA00023136"/>
    </source>
</evidence>
<evidence type="ECO:0000256" key="8">
    <source>
        <dbReference type="SAM" id="Phobius"/>
    </source>
</evidence>
<evidence type="ECO:0000313" key="10">
    <source>
        <dbReference type="EMBL" id="GAO51065.1"/>
    </source>
</evidence>
<dbReference type="InterPro" id="IPR017927">
    <property type="entry name" value="FAD-bd_FR_type"/>
</dbReference>
<dbReference type="InterPro" id="IPR017938">
    <property type="entry name" value="Riboflavin_synthase-like_b-brl"/>
</dbReference>
<dbReference type="Pfam" id="PF08022">
    <property type="entry name" value="FAD_binding_8"/>
    <property type="match status" value="1"/>
</dbReference>
<keyword evidence="7 8" id="KW-0472">Membrane</keyword>
<keyword evidence="2 8" id="KW-0812">Transmembrane</keyword>
<evidence type="ECO:0000256" key="5">
    <source>
        <dbReference type="ARBA" id="ARBA00023002"/>
    </source>
</evidence>
<keyword evidence="5" id="KW-0560">Oxidoreductase</keyword>